<dbReference type="AlphaFoldDB" id="A0A5E5BH98"/>
<gene>
    <name evidence="1" type="ORF">PSP31121_05307</name>
</gene>
<name>A0A5E5BH98_9BURK</name>
<proteinExistence type="predicted"/>
<organism evidence="1 2">
    <name type="scientific">Pandoraea sputorum</name>
    <dbReference type="NCBI Taxonomy" id="93222"/>
    <lineage>
        <taxon>Bacteria</taxon>
        <taxon>Pseudomonadati</taxon>
        <taxon>Pseudomonadota</taxon>
        <taxon>Betaproteobacteria</taxon>
        <taxon>Burkholderiales</taxon>
        <taxon>Burkholderiaceae</taxon>
        <taxon>Pandoraea</taxon>
    </lineage>
</organism>
<dbReference type="EMBL" id="CABPSR010000029">
    <property type="protein sequence ID" value="VVE85571.1"/>
    <property type="molecule type" value="Genomic_DNA"/>
</dbReference>
<reference evidence="1 2" key="1">
    <citation type="submission" date="2019-08" db="EMBL/GenBank/DDBJ databases">
        <authorList>
            <person name="Peeters C."/>
        </authorList>
    </citation>
    <scope>NUCLEOTIDE SEQUENCE [LARGE SCALE GENOMIC DNA]</scope>
    <source>
        <strain evidence="1 2">LMG 31121</strain>
    </source>
</reference>
<protein>
    <submittedName>
        <fullName evidence="1">Uncharacterized protein</fullName>
    </submittedName>
</protein>
<evidence type="ECO:0000313" key="2">
    <source>
        <dbReference type="Proteomes" id="UP000335538"/>
    </source>
</evidence>
<evidence type="ECO:0000313" key="1">
    <source>
        <dbReference type="EMBL" id="VVE85571.1"/>
    </source>
</evidence>
<accession>A0A5E5BH98</accession>
<sequence>MSRLGGAVPRLRLLWRAGRGSRTAALALMLSPGAVVSDHRPIDEAPRCSGSVTRAASDHVSPASHCLRSP</sequence>
<dbReference type="Proteomes" id="UP000335538">
    <property type="component" value="Unassembled WGS sequence"/>
</dbReference>